<dbReference type="AlphaFoldDB" id="A0A562LC97"/>
<evidence type="ECO:0000313" key="3">
    <source>
        <dbReference type="EMBL" id="TWI05248.1"/>
    </source>
</evidence>
<proteinExistence type="predicted"/>
<evidence type="ECO:0000256" key="1">
    <source>
        <dbReference type="SAM" id="MobiDB-lite"/>
    </source>
</evidence>
<dbReference type="Proteomes" id="UP000317176">
    <property type="component" value="Unassembled WGS sequence"/>
</dbReference>
<protein>
    <submittedName>
        <fullName evidence="3">Uncharacterized protein</fullName>
    </submittedName>
</protein>
<evidence type="ECO:0000256" key="2">
    <source>
        <dbReference type="SAM" id="Phobius"/>
    </source>
</evidence>
<keyword evidence="2" id="KW-1133">Transmembrane helix</keyword>
<gene>
    <name evidence="3" type="ORF">IQ17_03416</name>
</gene>
<accession>A0A562LC97</accession>
<name>A0A562LC97_9BRAD</name>
<keyword evidence="2" id="KW-0472">Membrane</keyword>
<keyword evidence="2" id="KW-0812">Transmembrane</keyword>
<feature type="region of interest" description="Disordered" evidence="1">
    <location>
        <begin position="113"/>
        <end position="150"/>
    </location>
</feature>
<keyword evidence="4" id="KW-1185">Reference proteome</keyword>
<evidence type="ECO:0000313" key="4">
    <source>
        <dbReference type="Proteomes" id="UP000317176"/>
    </source>
</evidence>
<organism evidence="3 4">
    <name type="scientific">Bradyrhizobium daqingense</name>
    <dbReference type="NCBI Taxonomy" id="993502"/>
    <lineage>
        <taxon>Bacteria</taxon>
        <taxon>Pseudomonadati</taxon>
        <taxon>Pseudomonadota</taxon>
        <taxon>Alphaproteobacteria</taxon>
        <taxon>Hyphomicrobiales</taxon>
        <taxon>Nitrobacteraceae</taxon>
        <taxon>Bradyrhizobium</taxon>
    </lineage>
</organism>
<reference evidence="3 4" key="1">
    <citation type="journal article" date="2015" name="Stand. Genomic Sci.">
        <title>Genomic Encyclopedia of Bacterial and Archaeal Type Strains, Phase III: the genomes of soil and plant-associated and newly described type strains.</title>
        <authorList>
            <person name="Whitman W.B."/>
            <person name="Woyke T."/>
            <person name="Klenk H.P."/>
            <person name="Zhou Y."/>
            <person name="Lilburn T.G."/>
            <person name="Beck B.J."/>
            <person name="De Vos P."/>
            <person name="Vandamme P."/>
            <person name="Eisen J.A."/>
            <person name="Garrity G."/>
            <person name="Hugenholtz P."/>
            <person name="Kyrpides N.C."/>
        </authorList>
    </citation>
    <scope>NUCLEOTIDE SEQUENCE [LARGE SCALE GENOMIC DNA]</scope>
    <source>
        <strain evidence="3 4">CGMCC 1.10947</strain>
    </source>
</reference>
<sequence>MLPRRLMPGWGGATSGEFSMSGHLRSYFSCLVLVGSLSAAPACANPFADLFNIAPREPAATPSAQPECMPRPGNSPGVGQRWVYRRDGHRKCWFLAEGIPTVRKPVHGRVTNRAASLDDEAARRGRSPMIDARAELPSSSPAERAPTPPVGEVKVADASSVFDAGTPALMPAAPVTDLPSGQLTPERAVPLLVEVEKLSESARADSPAVPMGARDEEVHDDARSRMATWLGVLLMTVGGFSMLSSSRALRHAVRLRH</sequence>
<feature type="transmembrane region" description="Helical" evidence="2">
    <location>
        <begin position="226"/>
        <end position="249"/>
    </location>
</feature>
<comment type="caution">
    <text evidence="3">The sequence shown here is derived from an EMBL/GenBank/DDBJ whole genome shotgun (WGS) entry which is preliminary data.</text>
</comment>
<dbReference type="EMBL" id="VLKL01000008">
    <property type="protein sequence ID" value="TWI05248.1"/>
    <property type="molecule type" value="Genomic_DNA"/>
</dbReference>